<comment type="caution">
    <text evidence="2">The sequence shown here is derived from an EMBL/GenBank/DDBJ whole genome shotgun (WGS) entry which is preliminary data.</text>
</comment>
<evidence type="ECO:0000313" key="2">
    <source>
        <dbReference type="EMBL" id="EGK70478.1"/>
    </source>
</evidence>
<dbReference type="PIRSF" id="PIRSF029720">
    <property type="entry name" value="UCP029720"/>
    <property type="match status" value="1"/>
</dbReference>
<dbReference type="PANTHER" id="PTHR39335">
    <property type="entry name" value="BLL4220 PROTEIN"/>
    <property type="match status" value="1"/>
</dbReference>
<dbReference type="GO" id="GO:0043448">
    <property type="term" value="P:alkane catabolic process"/>
    <property type="evidence" value="ECO:0007669"/>
    <property type="project" value="TreeGrafter"/>
</dbReference>
<dbReference type="Pfam" id="PF03640">
    <property type="entry name" value="Lipoprotein_15"/>
    <property type="match status" value="2"/>
</dbReference>
<keyword evidence="3" id="KW-1185">Reference proteome</keyword>
<dbReference type="InterPro" id="IPR014558">
    <property type="entry name" value="UCP029720"/>
</dbReference>
<sequence length="136" mass="14375">MKKTLSLLSLFALTLSAGPLHAQPVTGKAGLLTDAAGRVLYVFDKDSEGKSACYDPCAALWPPFLAAADAKPAGDYGLVIRSDGSRQWAVRGRPLYFYAADSVPGQATGDGVKGVWHVVRDTPATGDAGSYRPKEY</sequence>
<dbReference type="RefSeq" id="WP_008063767.1">
    <property type="nucleotide sequence ID" value="NZ_AFHG01000057.1"/>
</dbReference>
<dbReference type="eggNOG" id="COG4315">
    <property type="taxonomic scope" value="Bacteria"/>
</dbReference>
<evidence type="ECO:0000313" key="3">
    <source>
        <dbReference type="Proteomes" id="UP000005019"/>
    </source>
</evidence>
<dbReference type="Proteomes" id="UP000005019">
    <property type="component" value="Unassembled WGS sequence"/>
</dbReference>
<dbReference type="PANTHER" id="PTHR39335:SF1">
    <property type="entry name" value="BLL4220 PROTEIN"/>
    <property type="match status" value="1"/>
</dbReference>
<proteinExistence type="predicted"/>
<gene>
    <name evidence="2" type="ORF">METUNv1_03383</name>
</gene>
<name>F5RFZ0_METUF</name>
<dbReference type="OrthoDB" id="9800666at2"/>
<feature type="signal peptide" evidence="1">
    <location>
        <begin position="1"/>
        <end position="22"/>
    </location>
</feature>
<dbReference type="EMBL" id="AFHG01000057">
    <property type="protein sequence ID" value="EGK70478.1"/>
    <property type="molecule type" value="Genomic_DNA"/>
</dbReference>
<dbReference type="STRING" id="1000565.METUNv1_03383"/>
<dbReference type="AlphaFoldDB" id="F5RFZ0"/>
<protein>
    <submittedName>
        <fullName evidence="2">Secreted protein</fullName>
    </submittedName>
</protein>
<reference evidence="2 3" key="1">
    <citation type="journal article" date="2011" name="J. Bacteriol.">
        <title>Genome sequence of Methyloversatilis universalis FAM5T, a methylotrophic representative of the order Rhodocyclales.</title>
        <authorList>
            <person name="Kittichotirat W."/>
            <person name="Good N.M."/>
            <person name="Hall R."/>
            <person name="Bringel F."/>
            <person name="Lajus A."/>
            <person name="Medigue C."/>
            <person name="Smalley N.E."/>
            <person name="Beck D."/>
            <person name="Bumgarner R."/>
            <person name="Vuilleumier S."/>
            <person name="Kalyuzhnaya M.G."/>
        </authorList>
    </citation>
    <scope>NUCLEOTIDE SEQUENCE [LARGE SCALE GENOMIC DNA]</scope>
    <source>
        <strain evidence="3">ATCC BAA-1314 / JCM 13912 / FAM5</strain>
    </source>
</reference>
<organism evidence="2 3">
    <name type="scientific">Methyloversatilis universalis (strain ATCC BAA-1314 / DSM 25237 / JCM 13912 / CCUG 52030 / FAM5)</name>
    <dbReference type="NCBI Taxonomy" id="1000565"/>
    <lineage>
        <taxon>Bacteria</taxon>
        <taxon>Pseudomonadati</taxon>
        <taxon>Pseudomonadota</taxon>
        <taxon>Betaproteobacteria</taxon>
        <taxon>Nitrosomonadales</taxon>
        <taxon>Sterolibacteriaceae</taxon>
        <taxon>Methyloversatilis</taxon>
    </lineage>
</organism>
<evidence type="ECO:0000256" key="1">
    <source>
        <dbReference type="SAM" id="SignalP"/>
    </source>
</evidence>
<accession>F5RFZ0</accession>
<feature type="chain" id="PRO_5003331570" evidence="1">
    <location>
        <begin position="23"/>
        <end position="136"/>
    </location>
</feature>
<dbReference type="InterPro" id="IPR005297">
    <property type="entry name" value="Lipoprotein_repeat"/>
</dbReference>
<keyword evidence="1" id="KW-0732">Signal</keyword>